<dbReference type="EMBL" id="CP133623">
    <property type="protein sequence ID" value="WMV58911.1"/>
    <property type="molecule type" value="Genomic_DNA"/>
</dbReference>
<dbReference type="AlphaFoldDB" id="A0AAF0V8U6"/>
<protein>
    <submittedName>
        <fullName evidence="1">Uncharacterized protein</fullName>
    </submittedName>
</protein>
<accession>A0AAF0V8U6</accession>
<dbReference type="Proteomes" id="UP001234989">
    <property type="component" value="Chromosome 12"/>
</dbReference>
<evidence type="ECO:0000313" key="2">
    <source>
        <dbReference type="Proteomes" id="UP001234989"/>
    </source>
</evidence>
<proteinExistence type="predicted"/>
<organism evidence="1 2">
    <name type="scientific">Solanum verrucosum</name>
    <dbReference type="NCBI Taxonomy" id="315347"/>
    <lineage>
        <taxon>Eukaryota</taxon>
        <taxon>Viridiplantae</taxon>
        <taxon>Streptophyta</taxon>
        <taxon>Embryophyta</taxon>
        <taxon>Tracheophyta</taxon>
        <taxon>Spermatophyta</taxon>
        <taxon>Magnoliopsida</taxon>
        <taxon>eudicotyledons</taxon>
        <taxon>Gunneridae</taxon>
        <taxon>Pentapetalae</taxon>
        <taxon>asterids</taxon>
        <taxon>lamiids</taxon>
        <taxon>Solanales</taxon>
        <taxon>Solanaceae</taxon>
        <taxon>Solanoideae</taxon>
        <taxon>Solaneae</taxon>
        <taxon>Solanum</taxon>
    </lineage>
</organism>
<gene>
    <name evidence="1" type="ORF">MTR67_052296</name>
</gene>
<keyword evidence="2" id="KW-1185">Reference proteome</keyword>
<evidence type="ECO:0000313" key="1">
    <source>
        <dbReference type="EMBL" id="WMV58911.1"/>
    </source>
</evidence>
<sequence length="70" mass="8056">MGCSFKKVNAVGTSYGFCSEEEKFEVMYNEEVQFLSNQGGGSCSIYQRSGKNQCWTKNREGGWRDKDWHD</sequence>
<reference evidence="1" key="1">
    <citation type="submission" date="2023-08" db="EMBL/GenBank/DDBJ databases">
        <title>A de novo genome assembly of Solanum verrucosum Schlechtendal, a Mexican diploid species geographically isolated from the other diploid A-genome species in potato relatives.</title>
        <authorList>
            <person name="Hosaka K."/>
        </authorList>
    </citation>
    <scope>NUCLEOTIDE SEQUENCE</scope>
    <source>
        <tissue evidence="1">Young leaves</tissue>
    </source>
</reference>
<name>A0AAF0V8U6_SOLVR</name>